<keyword evidence="3" id="KW-0611">Plant defense</keyword>
<dbReference type="GO" id="GO:0043531">
    <property type="term" value="F:ADP binding"/>
    <property type="evidence" value="ECO:0007669"/>
    <property type="project" value="InterPro"/>
</dbReference>
<dbReference type="InterPro" id="IPR036388">
    <property type="entry name" value="WH-like_DNA-bd_sf"/>
</dbReference>
<evidence type="ECO:0000313" key="10">
    <source>
        <dbReference type="Proteomes" id="UP000593560"/>
    </source>
</evidence>
<evidence type="ECO:0000313" key="9">
    <source>
        <dbReference type="EMBL" id="MBA0816184.1"/>
    </source>
</evidence>
<dbReference type="Gene3D" id="1.10.10.10">
    <property type="entry name" value="Winged helix-like DNA-binding domain superfamily/Winged helix DNA-binding domain"/>
    <property type="match status" value="1"/>
</dbReference>
<accession>A0A7J9I3K3</accession>
<evidence type="ECO:0000259" key="7">
    <source>
        <dbReference type="Pfam" id="PF23559"/>
    </source>
</evidence>
<sequence>MAETFLLDIAQRVLEKIAHLSVEEARLAFNVESHLRKLKETLSRIKAVLLDAERQQHQNEKLRLSMWKLRDIFYDAEDVIDDFKCEALRKQVVNHPNITFKVRFLSSCSLPLSFSLKMGHKIEVINQRLNELAIEWDNFNLGQSTDNRHVFNRETHSFVNSKDVIGRDVDKENIIDLLMKPSEGLDVPVIPIVGIGGIGKTTLTRLVYNDNRVNRHFPLKIWICVSEEFDLTRLLKLMIHSINKGEQCDDSTVEALQTFLRSLSNDKKFLLVLDDVWNENQARWIELRDLLRSMGGLSQSKIIVTTRSLKVASIMSSIRPYELKVLPHEDCLILFTKWAFNDGDDRQYPNLMRIGEEIVKKCKGVPLVVRTLGSLLFMKTDESDWISVRDNEIWKLEHAENEILPVLKLSYNHLPSHLQRCFAIMSLYKKDSIYYSDKVIQFWMANGLLEHSKQKQEWVDVGGRYLNELLSRCLIQKETDYALGFTFKMHDLIHDLALDVSQKECKTVNSQSYVIDENVRHLSFCDDKLLKVPQDLKKLKNVRTVFVHELSTESKTIHESLINLCVSKFKYLRALHLRCSPLTALPNSIGTLKHLRDLDLTGCRNIQKLPSSFYKLRSLQTLRMYGIPLMQLPVSMESLIELRYLEITIKAKHLKETWLRCWTSLQYLGLFECDNLECLPEGMQYLTSLRRLVLFGCPNLVSLPRSLKHLTKLEVLRISCCEKINLRMEPEEKEDKDLQLSLKTFSIRSLDVSTDLPQLLLEGSSSTLQQIQIENCDKFAVLPAWLQNLTSLHKLEIIECPRLLTLPGGMDHLTGLRQLRIRACPNLGRRCQKDGGADWHKIAHIQEIDVS</sequence>
<dbReference type="GO" id="GO:0006952">
    <property type="term" value="P:defense response"/>
    <property type="evidence" value="ECO:0007669"/>
    <property type="project" value="UniProtKB-KW"/>
</dbReference>
<dbReference type="OrthoDB" id="2018467at2759"/>
<comment type="caution">
    <text evidence="9">The sequence shown here is derived from an EMBL/GenBank/DDBJ whole genome shotgun (WGS) entry which is preliminary data.</text>
</comment>
<dbReference type="InterPro" id="IPR058922">
    <property type="entry name" value="WHD_DRP"/>
</dbReference>
<dbReference type="Gene3D" id="1.10.8.430">
    <property type="entry name" value="Helical domain of apoptotic protease-activating factors"/>
    <property type="match status" value="1"/>
</dbReference>
<feature type="domain" description="Disease resistance R13L4/SHOC-2-like LRR" evidence="8">
    <location>
        <begin position="544"/>
        <end position="650"/>
    </location>
</feature>
<dbReference type="InterPro" id="IPR032675">
    <property type="entry name" value="LRR_dom_sf"/>
</dbReference>
<feature type="domain" description="Disease resistance N-terminal" evidence="6">
    <location>
        <begin position="11"/>
        <end position="94"/>
    </location>
</feature>
<dbReference type="Gene3D" id="3.40.50.300">
    <property type="entry name" value="P-loop containing nucleotide triphosphate hydrolases"/>
    <property type="match status" value="1"/>
</dbReference>
<keyword evidence="10" id="KW-1185">Reference proteome</keyword>
<evidence type="ECO:0000259" key="8">
    <source>
        <dbReference type="Pfam" id="PF23598"/>
    </source>
</evidence>
<dbReference type="Pfam" id="PF23559">
    <property type="entry name" value="WHD_DRP"/>
    <property type="match status" value="1"/>
</dbReference>
<dbReference type="SUPFAM" id="SSF52058">
    <property type="entry name" value="L domain-like"/>
    <property type="match status" value="1"/>
</dbReference>
<evidence type="ECO:0008006" key="11">
    <source>
        <dbReference type="Google" id="ProtNLM"/>
    </source>
</evidence>
<dbReference type="Pfam" id="PF00931">
    <property type="entry name" value="NB-ARC"/>
    <property type="match status" value="1"/>
</dbReference>
<dbReference type="Gene3D" id="1.20.5.4130">
    <property type="match status" value="1"/>
</dbReference>
<dbReference type="PANTHER" id="PTHR36766:SF67">
    <property type="entry name" value="DISEASE RESISTANCE PROTEIN RGA3"/>
    <property type="match status" value="1"/>
</dbReference>
<dbReference type="InterPro" id="IPR042197">
    <property type="entry name" value="Apaf_helical"/>
</dbReference>
<feature type="domain" description="NB-ARC" evidence="5">
    <location>
        <begin position="170"/>
        <end position="342"/>
    </location>
</feature>
<evidence type="ECO:0000259" key="5">
    <source>
        <dbReference type="Pfam" id="PF00931"/>
    </source>
</evidence>
<dbReference type="EMBL" id="JABFAD010000013">
    <property type="protein sequence ID" value="MBA0816184.1"/>
    <property type="molecule type" value="Genomic_DNA"/>
</dbReference>
<evidence type="ECO:0000256" key="3">
    <source>
        <dbReference type="ARBA" id="ARBA00022821"/>
    </source>
</evidence>
<protein>
    <recommendedName>
        <fullName evidence="11">Disease resistance protein RGA3</fullName>
    </recommendedName>
</protein>
<evidence type="ECO:0000256" key="4">
    <source>
        <dbReference type="ARBA" id="ARBA00022840"/>
    </source>
</evidence>
<dbReference type="CDD" id="cd14798">
    <property type="entry name" value="RX-CC_like"/>
    <property type="match status" value="1"/>
</dbReference>
<dbReference type="InterPro" id="IPR041118">
    <property type="entry name" value="Rx_N"/>
</dbReference>
<dbReference type="InterPro" id="IPR002182">
    <property type="entry name" value="NB-ARC"/>
</dbReference>
<dbReference type="Pfam" id="PF18052">
    <property type="entry name" value="Rx_N"/>
    <property type="match status" value="1"/>
</dbReference>
<organism evidence="9 10">
    <name type="scientific">Gossypium harknessii</name>
    <dbReference type="NCBI Taxonomy" id="34285"/>
    <lineage>
        <taxon>Eukaryota</taxon>
        <taxon>Viridiplantae</taxon>
        <taxon>Streptophyta</taxon>
        <taxon>Embryophyta</taxon>
        <taxon>Tracheophyta</taxon>
        <taxon>Spermatophyta</taxon>
        <taxon>Magnoliopsida</taxon>
        <taxon>eudicotyledons</taxon>
        <taxon>Gunneridae</taxon>
        <taxon>Pentapetalae</taxon>
        <taxon>rosids</taxon>
        <taxon>malvids</taxon>
        <taxon>Malvales</taxon>
        <taxon>Malvaceae</taxon>
        <taxon>Malvoideae</taxon>
        <taxon>Gossypium</taxon>
    </lineage>
</organism>
<reference evidence="9 10" key="1">
    <citation type="journal article" date="2019" name="Genome Biol. Evol.">
        <title>Insights into the evolution of the New World diploid cottons (Gossypium, subgenus Houzingenia) based on genome sequencing.</title>
        <authorList>
            <person name="Grover C.E."/>
            <person name="Arick M.A. 2nd"/>
            <person name="Thrash A."/>
            <person name="Conover J.L."/>
            <person name="Sanders W.S."/>
            <person name="Peterson D.G."/>
            <person name="Frelichowski J.E."/>
            <person name="Scheffler J.A."/>
            <person name="Scheffler B.E."/>
            <person name="Wendel J.F."/>
        </authorList>
    </citation>
    <scope>NUCLEOTIDE SEQUENCE [LARGE SCALE GENOMIC DNA]</scope>
    <source>
        <strain evidence="9">0</strain>
        <tissue evidence="9">Leaf</tissue>
    </source>
</reference>
<dbReference type="InterPro" id="IPR038005">
    <property type="entry name" value="RX-like_CC"/>
</dbReference>
<feature type="domain" description="Disease resistance protein winged helix" evidence="7">
    <location>
        <begin position="427"/>
        <end position="497"/>
    </location>
</feature>
<dbReference type="Proteomes" id="UP000593560">
    <property type="component" value="Unassembled WGS sequence"/>
</dbReference>
<name>A0A7J9I3K3_9ROSI</name>
<evidence type="ECO:0000256" key="1">
    <source>
        <dbReference type="ARBA" id="ARBA00022737"/>
    </source>
</evidence>
<dbReference type="InterPro" id="IPR027417">
    <property type="entry name" value="P-loop_NTPase"/>
</dbReference>
<dbReference type="Gene3D" id="3.80.10.10">
    <property type="entry name" value="Ribonuclease Inhibitor"/>
    <property type="match status" value="2"/>
</dbReference>
<dbReference type="PRINTS" id="PR00364">
    <property type="entry name" value="DISEASERSIST"/>
</dbReference>
<dbReference type="AlphaFoldDB" id="A0A7J9I3K3"/>
<evidence type="ECO:0000259" key="6">
    <source>
        <dbReference type="Pfam" id="PF18052"/>
    </source>
</evidence>
<dbReference type="GO" id="GO:0051707">
    <property type="term" value="P:response to other organism"/>
    <property type="evidence" value="ECO:0007669"/>
    <property type="project" value="UniProtKB-ARBA"/>
</dbReference>
<keyword evidence="2" id="KW-0547">Nucleotide-binding</keyword>
<dbReference type="InterPro" id="IPR055414">
    <property type="entry name" value="LRR_R13L4/SHOC2-like"/>
</dbReference>
<dbReference type="GO" id="GO:0005524">
    <property type="term" value="F:ATP binding"/>
    <property type="evidence" value="ECO:0007669"/>
    <property type="project" value="UniProtKB-KW"/>
</dbReference>
<keyword evidence="4" id="KW-0067">ATP-binding</keyword>
<keyword evidence="1" id="KW-0677">Repeat</keyword>
<dbReference type="PANTHER" id="PTHR36766">
    <property type="entry name" value="PLANT BROAD-SPECTRUM MILDEW RESISTANCE PROTEIN RPW8"/>
    <property type="match status" value="1"/>
</dbReference>
<dbReference type="Pfam" id="PF23598">
    <property type="entry name" value="LRR_14"/>
    <property type="match status" value="1"/>
</dbReference>
<dbReference type="SUPFAM" id="SSF52540">
    <property type="entry name" value="P-loop containing nucleoside triphosphate hydrolases"/>
    <property type="match status" value="1"/>
</dbReference>
<evidence type="ECO:0000256" key="2">
    <source>
        <dbReference type="ARBA" id="ARBA00022741"/>
    </source>
</evidence>
<gene>
    <name evidence="9" type="ORF">Gohar_000875</name>
</gene>
<proteinExistence type="predicted"/>